<feature type="signal peptide" evidence="6">
    <location>
        <begin position="1"/>
        <end position="19"/>
    </location>
</feature>
<comment type="similarity">
    <text evidence="1 5">Belongs to the heat shock protein 70 family.</text>
</comment>
<dbReference type="Pfam" id="PF00012">
    <property type="entry name" value="HSP70"/>
    <property type="match status" value="1"/>
</dbReference>
<dbReference type="EMBL" id="JAVFKY010000001">
    <property type="protein sequence ID" value="KAK5584367.1"/>
    <property type="molecule type" value="Genomic_DNA"/>
</dbReference>
<dbReference type="PROSITE" id="PS01036">
    <property type="entry name" value="HSP70_3"/>
    <property type="match status" value="1"/>
</dbReference>
<dbReference type="Proteomes" id="UP001344447">
    <property type="component" value="Unassembled WGS sequence"/>
</dbReference>
<comment type="caution">
    <text evidence="7">The sequence shown here is derived from an EMBL/GenBank/DDBJ whole genome shotgun (WGS) entry which is preliminary data.</text>
</comment>
<dbReference type="SUPFAM" id="SSF100920">
    <property type="entry name" value="Heat shock protein 70kD (HSP70), peptide-binding domain"/>
    <property type="match status" value="1"/>
</dbReference>
<evidence type="ECO:0000256" key="3">
    <source>
        <dbReference type="ARBA" id="ARBA00022824"/>
    </source>
</evidence>
<name>A0AAN7U8N2_9MYCE</name>
<evidence type="ECO:0000313" key="8">
    <source>
        <dbReference type="Proteomes" id="UP001344447"/>
    </source>
</evidence>
<dbReference type="GO" id="GO:0005524">
    <property type="term" value="F:ATP binding"/>
    <property type="evidence" value="ECO:0007669"/>
    <property type="project" value="UniProtKB-KW"/>
</dbReference>
<sequence>MKESVFGLFIFILVSIVYSSPVLPKEYESVISIDLGTTYSRVGVFINGEVEILKNEQGHHITPSYVAFTKNERLIGDLAKDQATINPENTIFNFKRLIGRSFDDEEVQRDIKLLPYKVVSKYNKPYIVVKVKGEEKEFSPEEISAMILDKMKEIAEVRLGKNVTHAVITCPAYFNYAQRAATKEAGVIAGLEVLRVINEPTAAAVAYGFKKDEGKEHNVLVYHLGGGTFDVSMVSFKGGVYEILATNGDTHLGGEDFNQNIMEYLLKIFKKKTGKDASQDKKALQKLRKASETAKRILSTSPQTIIKIENLFDGTDFKEVITRERFEDLNMHLFRKTLVLVKKVIKDSKFKKSNIDEIVLVGGSTRIPKIQQLLKNFFGGKEPNHLVHPDEAVAYGAAIQGGIFSKEESTHDVVLLDVAPLTLGIETVGGVMTSIISHGSRIPNENSQIFSTYHDDQDGVSILIYEGEGSMTKDNNLLGKIDLTGIPPAKRGVPQIEVTFKVDVNGLLRVSAKDKASNLIKSITISNDHLKQANSRRKVKEFFYQSLRLKLNYSIIKPIIMDCFEYNILLEIRSQMNYVRDEKNKRVIEFEDGLEMTIFKNYNISCQDIEVTIVSTADEIGFEKPTNQIKKSPKYIFPFVYQILFKNKISNKTI</sequence>
<feature type="chain" id="PRO_5042919964" evidence="6">
    <location>
        <begin position="20"/>
        <end position="654"/>
    </location>
</feature>
<keyword evidence="4 5" id="KW-0067">ATP-binding</keyword>
<reference evidence="7 8" key="1">
    <citation type="submission" date="2023-11" db="EMBL/GenBank/DDBJ databases">
        <title>Dfirmibasis_genome.</title>
        <authorList>
            <person name="Edelbroek B."/>
            <person name="Kjellin J."/>
            <person name="Jerlstrom-Hultqvist J."/>
            <person name="Soderbom F."/>
        </authorList>
    </citation>
    <scope>NUCLEOTIDE SEQUENCE [LARGE SCALE GENOMIC DNA]</scope>
    <source>
        <strain evidence="7 8">TNS-C-14</strain>
    </source>
</reference>
<dbReference type="InterPro" id="IPR042050">
    <property type="entry name" value="BIP_NBD"/>
</dbReference>
<dbReference type="Gene3D" id="3.90.640.10">
    <property type="entry name" value="Actin, Chain A, domain 4"/>
    <property type="match status" value="1"/>
</dbReference>
<keyword evidence="8" id="KW-1185">Reference proteome</keyword>
<protein>
    <submittedName>
        <fullName evidence="7">Uncharacterized protein</fullName>
    </submittedName>
</protein>
<evidence type="ECO:0000256" key="1">
    <source>
        <dbReference type="ARBA" id="ARBA00007381"/>
    </source>
</evidence>
<evidence type="ECO:0000256" key="2">
    <source>
        <dbReference type="ARBA" id="ARBA00022741"/>
    </source>
</evidence>
<evidence type="ECO:0000313" key="7">
    <source>
        <dbReference type="EMBL" id="KAK5584367.1"/>
    </source>
</evidence>
<dbReference type="SUPFAM" id="SSF53067">
    <property type="entry name" value="Actin-like ATPase domain"/>
    <property type="match status" value="2"/>
</dbReference>
<dbReference type="InterPro" id="IPR029047">
    <property type="entry name" value="HSP70_peptide-bd_sf"/>
</dbReference>
<gene>
    <name evidence="7" type="ORF">RB653_005978</name>
</gene>
<dbReference type="PROSITE" id="PS00297">
    <property type="entry name" value="HSP70_1"/>
    <property type="match status" value="1"/>
</dbReference>
<dbReference type="Gene3D" id="2.60.34.10">
    <property type="entry name" value="Substrate Binding Domain Of DNAk, Chain A, domain 1"/>
    <property type="match status" value="1"/>
</dbReference>
<dbReference type="InterPro" id="IPR013126">
    <property type="entry name" value="Hsp_70_fam"/>
</dbReference>
<dbReference type="InterPro" id="IPR043129">
    <property type="entry name" value="ATPase_NBD"/>
</dbReference>
<dbReference type="PRINTS" id="PR00301">
    <property type="entry name" value="HEATSHOCK70"/>
</dbReference>
<dbReference type="CDD" id="cd10241">
    <property type="entry name" value="ASKHA_NBD_HSP70_BiP"/>
    <property type="match status" value="1"/>
</dbReference>
<keyword evidence="3" id="KW-0256">Endoplasmic reticulum</keyword>
<evidence type="ECO:0000256" key="5">
    <source>
        <dbReference type="RuleBase" id="RU003322"/>
    </source>
</evidence>
<evidence type="ECO:0000256" key="6">
    <source>
        <dbReference type="SAM" id="SignalP"/>
    </source>
</evidence>
<dbReference type="Gene3D" id="3.30.420.40">
    <property type="match status" value="2"/>
</dbReference>
<evidence type="ECO:0000256" key="4">
    <source>
        <dbReference type="ARBA" id="ARBA00022840"/>
    </source>
</evidence>
<dbReference type="GO" id="GO:0140662">
    <property type="term" value="F:ATP-dependent protein folding chaperone"/>
    <property type="evidence" value="ECO:0007669"/>
    <property type="project" value="InterPro"/>
</dbReference>
<dbReference type="FunFam" id="3.30.420.40:FF:000026">
    <property type="entry name" value="Heat shock protein 70"/>
    <property type="match status" value="1"/>
</dbReference>
<organism evidence="7 8">
    <name type="scientific">Dictyostelium firmibasis</name>
    <dbReference type="NCBI Taxonomy" id="79012"/>
    <lineage>
        <taxon>Eukaryota</taxon>
        <taxon>Amoebozoa</taxon>
        <taxon>Evosea</taxon>
        <taxon>Eumycetozoa</taxon>
        <taxon>Dictyostelia</taxon>
        <taxon>Dictyosteliales</taxon>
        <taxon>Dictyosteliaceae</taxon>
        <taxon>Dictyostelium</taxon>
    </lineage>
</organism>
<dbReference type="PANTHER" id="PTHR19375">
    <property type="entry name" value="HEAT SHOCK PROTEIN 70KDA"/>
    <property type="match status" value="1"/>
</dbReference>
<dbReference type="AlphaFoldDB" id="A0AAN7U8N2"/>
<keyword evidence="2 5" id="KW-0547">Nucleotide-binding</keyword>
<keyword evidence="6" id="KW-0732">Signal</keyword>
<proteinExistence type="inferred from homology"/>
<dbReference type="FunFam" id="3.90.640.10:FF:000002">
    <property type="entry name" value="Heat shock 70 kDa"/>
    <property type="match status" value="1"/>
</dbReference>
<dbReference type="InterPro" id="IPR018181">
    <property type="entry name" value="Heat_shock_70_CS"/>
</dbReference>
<accession>A0AAN7U8N2</accession>
<dbReference type="FunFam" id="2.60.34.10:FF:000012">
    <property type="entry name" value="Heat shock 70 kDa protein"/>
    <property type="match status" value="1"/>
</dbReference>